<protein>
    <recommendedName>
        <fullName evidence="6">Adenylate cyclase</fullName>
        <ecNumber evidence="5">4.6.1.1</ecNumber>
    </recommendedName>
    <alternativeName>
        <fullName evidence="21">ATP pyrophosphate-lyase</fullName>
    </alternativeName>
    <alternativeName>
        <fullName evidence="22">Adenylyl cyclase</fullName>
    </alternativeName>
</protein>
<feature type="region of interest" description="Disordered" evidence="23">
    <location>
        <begin position="239"/>
        <end position="323"/>
    </location>
</feature>
<evidence type="ECO:0000256" key="6">
    <source>
        <dbReference type="ARBA" id="ARBA00021420"/>
    </source>
</evidence>
<evidence type="ECO:0000256" key="17">
    <source>
        <dbReference type="ARBA" id="ARBA00023136"/>
    </source>
</evidence>
<keyword evidence="9" id="KW-0479">Metal-binding</keyword>
<feature type="region of interest" description="Disordered" evidence="23">
    <location>
        <begin position="137"/>
        <end position="162"/>
    </location>
</feature>
<dbReference type="SMART" id="SM00044">
    <property type="entry name" value="CYCc"/>
    <property type="match status" value="1"/>
</dbReference>
<dbReference type="GO" id="GO:0007188">
    <property type="term" value="P:adenylate cyclase-modulating G protein-coupled receptor signaling pathway"/>
    <property type="evidence" value="ECO:0007669"/>
    <property type="project" value="EnsemblFungi"/>
</dbReference>
<evidence type="ECO:0000256" key="19">
    <source>
        <dbReference type="ARBA" id="ARBA00023180"/>
    </source>
</evidence>
<evidence type="ECO:0000313" key="28">
    <source>
        <dbReference type="Proteomes" id="UP000005666"/>
    </source>
</evidence>
<dbReference type="GO" id="GO:0005739">
    <property type="term" value="C:mitochondrion"/>
    <property type="evidence" value="ECO:0007669"/>
    <property type="project" value="EnsemblFungi"/>
</dbReference>
<dbReference type="PROSITE" id="PS50200">
    <property type="entry name" value="RA"/>
    <property type="match status" value="1"/>
</dbReference>
<feature type="compositionally biased region" description="Polar residues" evidence="23">
    <location>
        <begin position="468"/>
        <end position="477"/>
    </location>
</feature>
<dbReference type="FunFam" id="3.30.70.1230:FF:000084">
    <property type="entry name" value="Adenylate cyclase"/>
    <property type="match status" value="1"/>
</dbReference>
<feature type="region of interest" description="Disordered" evidence="23">
    <location>
        <begin position="1"/>
        <end position="46"/>
    </location>
</feature>
<keyword evidence="18" id="KW-0675">Receptor</keyword>
<feature type="compositionally biased region" description="Polar residues" evidence="23">
    <location>
        <begin position="137"/>
        <end position="148"/>
    </location>
</feature>
<dbReference type="GO" id="GO:0005789">
    <property type="term" value="C:endoplasmic reticulum membrane"/>
    <property type="evidence" value="ECO:0007669"/>
    <property type="project" value="EnsemblFungi"/>
</dbReference>
<dbReference type="Pfam" id="PF00481">
    <property type="entry name" value="PP2C"/>
    <property type="match status" value="1"/>
</dbReference>
<dbReference type="SMART" id="SM00314">
    <property type="entry name" value="RA"/>
    <property type="match status" value="1"/>
</dbReference>
<dbReference type="GeneID" id="11532093"/>
<dbReference type="PROSITE" id="PS50125">
    <property type="entry name" value="GUANYLATE_CYCLASE_2"/>
    <property type="match status" value="1"/>
</dbReference>
<feature type="compositionally biased region" description="Polar residues" evidence="23">
    <location>
        <begin position="180"/>
        <end position="198"/>
    </location>
</feature>
<dbReference type="Pfam" id="PF13855">
    <property type="entry name" value="LRR_8"/>
    <property type="match status" value="2"/>
</dbReference>
<evidence type="ECO:0000256" key="15">
    <source>
        <dbReference type="ARBA" id="ARBA00022989"/>
    </source>
</evidence>
<dbReference type="CDD" id="cd07302">
    <property type="entry name" value="CHD"/>
    <property type="match status" value="1"/>
</dbReference>
<dbReference type="Gene3D" id="3.30.70.1230">
    <property type="entry name" value="Nucleotide cyclase"/>
    <property type="match status" value="1"/>
</dbReference>
<dbReference type="eggNOG" id="KOG0618">
    <property type="taxonomic scope" value="Eukaryota"/>
</dbReference>
<dbReference type="PROSITE" id="PS51450">
    <property type="entry name" value="LRR"/>
    <property type="match status" value="7"/>
</dbReference>
<evidence type="ECO:0000259" key="26">
    <source>
        <dbReference type="PROSITE" id="PS51746"/>
    </source>
</evidence>
<dbReference type="Pfam" id="PF23010">
    <property type="entry name" value="RA_3"/>
    <property type="match status" value="1"/>
</dbReference>
<feature type="compositionally biased region" description="Polar residues" evidence="23">
    <location>
        <begin position="301"/>
        <end position="323"/>
    </location>
</feature>
<dbReference type="InterPro" id="IPR001054">
    <property type="entry name" value="A/G_cyclase"/>
</dbReference>
<dbReference type="PANTHER" id="PTHR27000:SF642">
    <property type="entry name" value="INACTIVE LEUCINE-RICH REPEAT RECEPTOR KINASE XIAO-RELATED"/>
    <property type="match status" value="1"/>
</dbReference>
<dbReference type="SMART" id="SM00332">
    <property type="entry name" value="PP2Cc"/>
    <property type="match status" value="1"/>
</dbReference>
<evidence type="ECO:0000259" key="25">
    <source>
        <dbReference type="PROSITE" id="PS50200"/>
    </source>
</evidence>
<evidence type="ECO:0000256" key="7">
    <source>
        <dbReference type="ARBA" id="ARBA00022614"/>
    </source>
</evidence>
<feature type="domain" description="Guanylate cyclase" evidence="24">
    <location>
        <begin position="1620"/>
        <end position="1757"/>
    </location>
</feature>
<dbReference type="Pfam" id="PF12799">
    <property type="entry name" value="LRR_4"/>
    <property type="match status" value="1"/>
</dbReference>
<feature type="compositionally biased region" description="Acidic residues" evidence="23">
    <location>
        <begin position="543"/>
        <end position="559"/>
    </location>
</feature>
<dbReference type="SMART" id="SM00364">
    <property type="entry name" value="LRR_BAC"/>
    <property type="match status" value="6"/>
</dbReference>
<evidence type="ECO:0000256" key="13">
    <source>
        <dbReference type="ARBA" id="ARBA00022840"/>
    </source>
</evidence>
<feature type="region of interest" description="Disordered" evidence="23">
    <location>
        <begin position="180"/>
        <end position="220"/>
    </location>
</feature>
<dbReference type="Gene3D" id="3.60.40.10">
    <property type="entry name" value="PPM-type phosphatase domain"/>
    <property type="match status" value="1"/>
</dbReference>
<dbReference type="InterPro" id="IPR000159">
    <property type="entry name" value="RA_dom"/>
</dbReference>
<comment type="similarity">
    <text evidence="4">Belongs to the adenylyl cyclase class-3 family.</text>
</comment>
<dbReference type="InterPro" id="IPR001611">
    <property type="entry name" value="Leu-rich_rpt"/>
</dbReference>
<reference evidence="27 28" key="1">
    <citation type="journal article" date="2011" name="Proc. Natl. Acad. Sci. U.S.A.">
        <title>Evolutionary erosion of yeast sex chromosomes by mating-type switching accidents.</title>
        <authorList>
            <person name="Gordon J.L."/>
            <person name="Armisen D."/>
            <person name="Proux-Wera E."/>
            <person name="Oheigeartaigh S.S."/>
            <person name="Byrne K.P."/>
            <person name="Wolfe K.H."/>
        </authorList>
    </citation>
    <scope>NUCLEOTIDE SEQUENCE [LARGE SCALE GENOMIC DNA]</scope>
    <source>
        <strain evidence="28">ATCC 24235 / CBS 4417 / NBRC 1672 / NRRL Y-8282 / UCD 70-5</strain>
    </source>
</reference>
<feature type="domain" description="Ras-associating" evidence="25">
    <location>
        <begin position="629"/>
        <end position="708"/>
    </location>
</feature>
<dbReference type="PROSITE" id="PS00018">
    <property type="entry name" value="EF_HAND_1"/>
    <property type="match status" value="1"/>
</dbReference>
<evidence type="ECO:0000259" key="24">
    <source>
        <dbReference type="PROSITE" id="PS50125"/>
    </source>
</evidence>
<evidence type="ECO:0000256" key="21">
    <source>
        <dbReference type="ARBA" id="ARBA00032597"/>
    </source>
</evidence>
<dbReference type="SUPFAM" id="SSF52058">
    <property type="entry name" value="L domain-like"/>
    <property type="match status" value="2"/>
</dbReference>
<keyword evidence="7" id="KW-0433">Leucine-rich repeat</keyword>
<dbReference type="EC" id="4.6.1.1" evidence="5"/>
<dbReference type="InterPro" id="IPR003591">
    <property type="entry name" value="Leu-rich_rpt_typical-subtyp"/>
</dbReference>
<evidence type="ECO:0000256" key="16">
    <source>
        <dbReference type="ARBA" id="ARBA00022998"/>
    </source>
</evidence>
<dbReference type="SMART" id="SM00369">
    <property type="entry name" value="LRR_TYP"/>
    <property type="match status" value="11"/>
</dbReference>
<evidence type="ECO:0000256" key="11">
    <source>
        <dbReference type="ARBA" id="ARBA00022737"/>
    </source>
</evidence>
<dbReference type="KEGG" id="tpf:TPHA_0N00680"/>
<dbReference type="Gene3D" id="3.80.10.10">
    <property type="entry name" value="Ribonuclease Inhibitor"/>
    <property type="match status" value="4"/>
</dbReference>
<keyword evidence="11" id="KW-0677">Repeat</keyword>
<organism evidence="27 28">
    <name type="scientific">Tetrapisispora phaffii (strain ATCC 24235 / CBS 4417 / NBRC 1672 / NRRL Y-8282 / UCD 70-5)</name>
    <name type="common">Yeast</name>
    <name type="synonym">Fabospora phaffii</name>
    <dbReference type="NCBI Taxonomy" id="1071381"/>
    <lineage>
        <taxon>Eukaryota</taxon>
        <taxon>Fungi</taxon>
        <taxon>Dikarya</taxon>
        <taxon>Ascomycota</taxon>
        <taxon>Saccharomycotina</taxon>
        <taxon>Saccharomycetes</taxon>
        <taxon>Saccharomycetales</taxon>
        <taxon>Saccharomycetaceae</taxon>
        <taxon>Tetrapisispora</taxon>
    </lineage>
</organism>
<evidence type="ECO:0000256" key="20">
    <source>
        <dbReference type="ARBA" id="ARBA00023239"/>
    </source>
</evidence>
<keyword evidence="15" id="KW-1133">Transmembrane helix</keyword>
<sequence length="1977" mass="220699">MQSLDDGRPKGGNNNTGNGNNSNPKETNNKNIPNTLTKTTTTSSSIVSPDSAMNAFSDVNSNLSLGSNSNSDSRLPIRRNSIAATVLSNNSNLYFKTRTNGSQKIINNIKKSKTMNTNYSTQNGSNDNFSLYSANSAVSSVRPGQSQGHGKGNHDRRKKQPNALKKTLSNISMSMFRNSFSAMSPAPSHNNAADNSPGASIDEGQYTYKSPTTSNLNNSSRKFSFAGGLFRKLSTVSTPAASPITGNKNNRDRSGNSSPKTSMIYNKFDNNSARRSQSSKEDIYSSVGARSRKSGEEPSKSVANTVSTSSHNDVNTNPLSLTTQNSDSVFWNEVNKPENGNFDFLNKSVTQDRNQTYNDLSLDLSPTDISSHNVDSATYGNPIASNTTVQRWSAPENWDVEGSNLTSKNKKVNSNRSSTVNLVVNRGNKFRNNSLVLPGDQNKPNKLSNSSESISRYSSDDNDNDSNTKYIQNSEGNDISLVNGKEVNDSTTPIAKVSSRKLNQMHNKLLMTPSNTMSLDVPSNASENPDISSANSPMHTDLEDYGEDDDDDDSDEDESTSGSEAGLPFTLSSSNVAKLAILATRENSVNSNNVSSLPIILTAEDEKRDQAERDLQKYYKDVTDLDPKKHYAIRFFNVDKTFTTLSLTPDTTVQEVLPILRKKFNIASQGNFQLSLKVGKLSKILKPTSRPIIIERKLLLLIGYRKTDPLHIIGIEDLSFVFKFHIHPVAPSHLNAEQEQRLMRSDFVHVDLRRINLTTPPIIFYQHTSEIESLDVSNNSNIFLPLEFIESALNLSSLRMVNLRASKFPANVTEAYKLVSLELQRNFIKKVPTSISNLINLTILNLQCNSLEKLPKGFTKLKNLQLLDLSSNNFVEYPEVVNGCTNLLQMDMSYNKMYSLPNSMNQLIKIAKINFSHNKLTAVGDLSGMKCLRTLNLSNNRITVIKTNASNLQNLMLSDNRISTFDDTLPKLRALDIQENPITSIPYKDFYPMNMTSLTLSKAKLASIPGELFSKLSRLEKLDLSQNNLTKLPSEISNLNKLIYLSVARNKLEGLPAEFSQLKNLRTLDLHSNNIRELVPGCYDIEITYLNISSNAFNTNNFKESLSADLNPNTKISKSLMFFIGADNQFDDSVWSVLNSFANLKILNLSYNNLTDLSGMKLANLNELYLSGNKISNLASDTVLKWQSVRTLMLNGNNLLSLPTELSQLSQLTIFDVGSNKLKYNISNYHYDWNWRENKELRYLNFSGNRRFEIKSSINYDIDVDLSDLTILPQLKILGLMDVTLNTNKVQDENINFRLRTSNSTVNGMAYGVADTLGQKDYVSSRDVTFEKFRGKDDECLICLHDSKTQGVRYGHNVTEIVRDIYDKILKRQLDKYTEDDEGIKNALRFSFLQLNKEINIMLNAVDNGEKVPNLSFVDLLSGTCSTVIYMKGSKVYTANVGDCMSILSKNNGDCNVLTTHHVPYKREEYERIKIAGGYVSNSKLDGAVDVSRAIGFFDLLPHIHASPDISVTTLTSSDDMLVVATHKLWEYMDYETACDITREHSGHPLLAAEEMKDHAIAYGCSDNITILCLSLQKDAQQQGNYSFNRNSLISRRTTFEDTTLRRLQPEIAPPTGNVAIIFTDIKNSTFLWELFPNAMRSVMKTHNDIMRRQLRIYGGYEVKTEGDSFMVAFPTPTSALVWCLSVQLKLLDAEWPEEITSIQDGSLVLDKFDNKIYQGLSVRMGIHWGYPVPELDMVTQRMDYLGPVVNKAARVSGIADGGQIALSNTFCVEFNKILSYHDMVVNKNKSLEEAYGEKLIGEILEKEVAQLVSIGWSFFEFGEQKLKGLESKEYITIAYPKILETRHDYSLTESDEKGLVDGDLLFRLLVVNNKLDFISSAVNQGHIDKEVEESGSYLSNVSDANEASIMSIIADIGFMPFFEQLVTRLETCVAMLQLRQRVQKNLNITQEGANAACASIFELLDEIFAAAGIENK</sequence>
<dbReference type="CDD" id="cd00143">
    <property type="entry name" value="PP2Cc"/>
    <property type="match status" value="1"/>
</dbReference>
<evidence type="ECO:0000256" key="23">
    <source>
        <dbReference type="SAM" id="MobiDB-lite"/>
    </source>
</evidence>
<dbReference type="InterPro" id="IPR025875">
    <property type="entry name" value="Leu-rich_rpt_4"/>
</dbReference>
<evidence type="ECO:0000256" key="14">
    <source>
        <dbReference type="ARBA" id="ARBA00022842"/>
    </source>
</evidence>
<dbReference type="EMBL" id="HE612869">
    <property type="protein sequence ID" value="CCE65849.1"/>
    <property type="molecule type" value="Genomic_DNA"/>
</dbReference>
<keyword evidence="16" id="KW-0115">cAMP biosynthesis</keyword>
<feature type="domain" description="PPM-type phosphatase" evidence="26">
    <location>
        <begin position="1310"/>
        <end position="1576"/>
    </location>
</feature>
<dbReference type="HOGENOM" id="CLU_000430_3_0_1"/>
<dbReference type="PROSITE" id="PS51746">
    <property type="entry name" value="PPM_2"/>
    <property type="match status" value="1"/>
</dbReference>
<evidence type="ECO:0000256" key="12">
    <source>
        <dbReference type="ARBA" id="ARBA00022741"/>
    </source>
</evidence>
<feature type="compositionally biased region" description="Low complexity" evidence="23">
    <location>
        <begin position="448"/>
        <end position="457"/>
    </location>
</feature>
<dbReference type="GO" id="GO:0005886">
    <property type="term" value="C:plasma membrane"/>
    <property type="evidence" value="ECO:0007669"/>
    <property type="project" value="EnsemblFungi"/>
</dbReference>
<evidence type="ECO:0000256" key="4">
    <source>
        <dbReference type="ARBA" id="ARBA00005381"/>
    </source>
</evidence>
<feature type="region of interest" description="Disordered" evidence="23">
    <location>
        <begin position="431"/>
        <end position="485"/>
    </location>
</feature>
<dbReference type="GO" id="GO:0046872">
    <property type="term" value="F:metal ion binding"/>
    <property type="evidence" value="ECO:0007669"/>
    <property type="project" value="UniProtKB-KW"/>
</dbReference>
<evidence type="ECO:0000256" key="2">
    <source>
        <dbReference type="ARBA" id="ARBA00003896"/>
    </source>
</evidence>
<feature type="compositionally biased region" description="Polar residues" evidence="23">
    <location>
        <begin position="513"/>
        <end position="538"/>
    </location>
</feature>
<evidence type="ECO:0000256" key="3">
    <source>
        <dbReference type="ARBA" id="ARBA00004167"/>
    </source>
</evidence>
<dbReference type="GO" id="GO:0007265">
    <property type="term" value="P:Ras protein signal transduction"/>
    <property type="evidence" value="ECO:0007669"/>
    <property type="project" value="EnsemblFungi"/>
</dbReference>
<keyword evidence="17" id="KW-0472">Membrane</keyword>
<dbReference type="GO" id="GO:0046579">
    <property type="term" value="P:positive regulation of Ras protein signal transduction"/>
    <property type="evidence" value="ECO:0007669"/>
    <property type="project" value="EnsemblFungi"/>
</dbReference>
<dbReference type="RefSeq" id="XP_003688283.1">
    <property type="nucleotide sequence ID" value="XM_003688235.1"/>
</dbReference>
<comment type="function">
    <text evidence="2">Plays essential roles in regulation of cellular metabolism by catalyzing the synthesis of a second messenger, cAMP.</text>
</comment>
<keyword evidence="20" id="KW-0456">Lyase</keyword>
<feature type="compositionally biased region" description="Polar residues" evidence="23">
    <location>
        <begin position="255"/>
        <end position="276"/>
    </location>
</feature>
<dbReference type="InterPro" id="IPR048580">
    <property type="entry name" value="CYAA_C"/>
</dbReference>
<dbReference type="GO" id="GO:0004016">
    <property type="term" value="F:adenylate cyclase activity"/>
    <property type="evidence" value="ECO:0007669"/>
    <property type="project" value="UniProtKB-EC"/>
</dbReference>
<dbReference type="CDD" id="cd17214">
    <property type="entry name" value="RA_CYR1_like"/>
    <property type="match status" value="1"/>
</dbReference>
<evidence type="ECO:0000256" key="10">
    <source>
        <dbReference type="ARBA" id="ARBA00022729"/>
    </source>
</evidence>
<evidence type="ECO:0000256" key="22">
    <source>
        <dbReference type="ARBA" id="ARBA00032637"/>
    </source>
</evidence>
<comment type="cofactor">
    <cofactor evidence="1">
        <name>Mg(2+)</name>
        <dbReference type="ChEBI" id="CHEBI:18420"/>
    </cofactor>
</comment>
<dbReference type="Proteomes" id="UP000005666">
    <property type="component" value="Chromosome 14"/>
</dbReference>
<comment type="subcellular location">
    <subcellularLocation>
        <location evidence="3">Membrane</location>
        <topology evidence="3">Single-pass membrane protein</topology>
    </subcellularLocation>
</comment>
<dbReference type="GO" id="GO:0005524">
    <property type="term" value="F:ATP binding"/>
    <property type="evidence" value="ECO:0007669"/>
    <property type="project" value="UniProtKB-KW"/>
</dbReference>
<keyword evidence="14" id="KW-0460">Magnesium</keyword>
<dbReference type="OMA" id="CLICLYD"/>
<dbReference type="SUPFAM" id="SSF55073">
    <property type="entry name" value="Nucleotide cyclase"/>
    <property type="match status" value="1"/>
</dbReference>
<dbReference type="SMART" id="SM00365">
    <property type="entry name" value="LRR_SD22"/>
    <property type="match status" value="8"/>
</dbReference>
<keyword evidence="28" id="KW-1185">Reference proteome</keyword>
<dbReference type="Pfam" id="PF00211">
    <property type="entry name" value="Guanylate_cyc"/>
    <property type="match status" value="1"/>
</dbReference>
<evidence type="ECO:0000256" key="9">
    <source>
        <dbReference type="ARBA" id="ARBA00022723"/>
    </source>
</evidence>
<keyword evidence="12" id="KW-0547">Nucleotide-binding</keyword>
<keyword evidence="13" id="KW-0067">ATP-binding</keyword>
<dbReference type="Pfam" id="PF21187">
    <property type="entry name" value="CYAA_C"/>
    <property type="match status" value="1"/>
</dbReference>
<gene>
    <name evidence="27" type="primary">TPHA0N00680</name>
    <name evidence="27" type="ordered locus">TPHA_0N00680</name>
</gene>
<dbReference type="InterPro" id="IPR032675">
    <property type="entry name" value="LRR_dom_sf"/>
</dbReference>
<feature type="region of interest" description="Disordered" evidence="23">
    <location>
        <begin position="513"/>
        <end position="569"/>
    </location>
</feature>
<proteinExistence type="inferred from homology"/>
<dbReference type="SUPFAM" id="SSF81606">
    <property type="entry name" value="PP2C-like"/>
    <property type="match status" value="1"/>
</dbReference>
<evidence type="ECO:0000313" key="27">
    <source>
        <dbReference type="EMBL" id="CCE65849.1"/>
    </source>
</evidence>
<evidence type="ECO:0000256" key="8">
    <source>
        <dbReference type="ARBA" id="ARBA00022692"/>
    </source>
</evidence>
<accession>G8C121</accession>
<name>G8C121_TETPH</name>
<dbReference type="PANTHER" id="PTHR27000">
    <property type="entry name" value="LEUCINE-RICH REPEAT RECEPTOR-LIKE PROTEIN KINASE FAMILY PROTEIN-RELATED"/>
    <property type="match status" value="1"/>
</dbReference>
<evidence type="ECO:0000256" key="1">
    <source>
        <dbReference type="ARBA" id="ARBA00001946"/>
    </source>
</evidence>
<keyword evidence="19" id="KW-0325">Glycoprotein</keyword>
<dbReference type="InterPro" id="IPR029787">
    <property type="entry name" value="Nucleotide_cyclase"/>
</dbReference>
<evidence type="ECO:0000256" key="5">
    <source>
        <dbReference type="ARBA" id="ARBA00012201"/>
    </source>
</evidence>
<dbReference type="GO" id="GO:0006171">
    <property type="term" value="P:cAMP biosynthetic process"/>
    <property type="evidence" value="ECO:0007669"/>
    <property type="project" value="UniProtKB-KW"/>
</dbReference>
<feature type="compositionally biased region" description="Low complexity" evidence="23">
    <location>
        <begin position="11"/>
        <end position="46"/>
    </location>
</feature>
<dbReference type="OrthoDB" id="2021138at2759"/>
<feature type="compositionally biased region" description="Polar residues" evidence="23">
    <location>
        <begin position="239"/>
        <end position="248"/>
    </location>
</feature>
<dbReference type="STRING" id="1071381.G8C121"/>
<feature type="compositionally biased region" description="Polar residues" evidence="23">
    <location>
        <begin position="207"/>
        <end position="220"/>
    </location>
</feature>
<keyword evidence="10" id="KW-0732">Signal</keyword>
<dbReference type="InterPro" id="IPR055071">
    <property type="entry name" value="RA_PHLPP-like"/>
</dbReference>
<dbReference type="InterPro" id="IPR018247">
    <property type="entry name" value="EF_Hand_1_Ca_BS"/>
</dbReference>
<dbReference type="InterPro" id="IPR001932">
    <property type="entry name" value="PPM-type_phosphatase-like_dom"/>
</dbReference>
<dbReference type="InterPro" id="IPR036457">
    <property type="entry name" value="PPM-type-like_dom_sf"/>
</dbReference>
<keyword evidence="8" id="KW-0812">Transmembrane</keyword>
<evidence type="ECO:0000256" key="18">
    <source>
        <dbReference type="ARBA" id="ARBA00023170"/>
    </source>
</evidence>